<keyword evidence="1" id="KW-1133">Transmembrane helix</keyword>
<sequence length="81" mass="8966">MNGDKEDGILQKAPIGYYRGLLSAALSGVGYLHYVCSLHKSAQARLRRCPDRLAARDGPNLSIRPDMFSQLSLRPQPELPD</sequence>
<organism evidence="2 3">
    <name type="scientific">Ophiobolus disseminans</name>
    <dbReference type="NCBI Taxonomy" id="1469910"/>
    <lineage>
        <taxon>Eukaryota</taxon>
        <taxon>Fungi</taxon>
        <taxon>Dikarya</taxon>
        <taxon>Ascomycota</taxon>
        <taxon>Pezizomycotina</taxon>
        <taxon>Dothideomycetes</taxon>
        <taxon>Pleosporomycetidae</taxon>
        <taxon>Pleosporales</taxon>
        <taxon>Pleosporineae</taxon>
        <taxon>Phaeosphaeriaceae</taxon>
        <taxon>Ophiobolus</taxon>
    </lineage>
</organism>
<proteinExistence type="predicted"/>
<name>A0A6A6ZB88_9PLEO</name>
<evidence type="ECO:0000313" key="2">
    <source>
        <dbReference type="EMBL" id="KAF2818371.1"/>
    </source>
</evidence>
<dbReference type="AlphaFoldDB" id="A0A6A6ZB88"/>
<accession>A0A6A6ZB88</accession>
<dbReference type="Proteomes" id="UP000799424">
    <property type="component" value="Unassembled WGS sequence"/>
</dbReference>
<protein>
    <submittedName>
        <fullName evidence="2">Uncharacterized protein</fullName>
    </submittedName>
</protein>
<keyword evidence="1" id="KW-0812">Transmembrane</keyword>
<reference evidence="2" key="1">
    <citation type="journal article" date="2020" name="Stud. Mycol.">
        <title>101 Dothideomycetes genomes: a test case for predicting lifestyles and emergence of pathogens.</title>
        <authorList>
            <person name="Haridas S."/>
            <person name="Albert R."/>
            <person name="Binder M."/>
            <person name="Bloem J."/>
            <person name="Labutti K."/>
            <person name="Salamov A."/>
            <person name="Andreopoulos B."/>
            <person name="Baker S."/>
            <person name="Barry K."/>
            <person name="Bills G."/>
            <person name="Bluhm B."/>
            <person name="Cannon C."/>
            <person name="Castanera R."/>
            <person name="Culley D."/>
            <person name="Daum C."/>
            <person name="Ezra D."/>
            <person name="Gonzalez J."/>
            <person name="Henrissat B."/>
            <person name="Kuo A."/>
            <person name="Liang C."/>
            <person name="Lipzen A."/>
            <person name="Lutzoni F."/>
            <person name="Magnuson J."/>
            <person name="Mondo S."/>
            <person name="Nolan M."/>
            <person name="Ohm R."/>
            <person name="Pangilinan J."/>
            <person name="Park H.-J."/>
            <person name="Ramirez L."/>
            <person name="Alfaro M."/>
            <person name="Sun H."/>
            <person name="Tritt A."/>
            <person name="Yoshinaga Y."/>
            <person name="Zwiers L.-H."/>
            <person name="Turgeon B."/>
            <person name="Goodwin S."/>
            <person name="Spatafora J."/>
            <person name="Crous P."/>
            <person name="Grigoriev I."/>
        </authorList>
    </citation>
    <scope>NUCLEOTIDE SEQUENCE</scope>
    <source>
        <strain evidence="2">CBS 113818</strain>
    </source>
</reference>
<dbReference type="EMBL" id="MU006253">
    <property type="protein sequence ID" value="KAF2818371.1"/>
    <property type="molecule type" value="Genomic_DNA"/>
</dbReference>
<keyword evidence="3" id="KW-1185">Reference proteome</keyword>
<evidence type="ECO:0000256" key="1">
    <source>
        <dbReference type="SAM" id="Phobius"/>
    </source>
</evidence>
<gene>
    <name evidence="2" type="ORF">CC86DRAFT_158539</name>
</gene>
<evidence type="ECO:0000313" key="3">
    <source>
        <dbReference type="Proteomes" id="UP000799424"/>
    </source>
</evidence>
<feature type="transmembrane region" description="Helical" evidence="1">
    <location>
        <begin position="20"/>
        <end position="38"/>
    </location>
</feature>
<keyword evidence="1" id="KW-0472">Membrane</keyword>